<evidence type="ECO:0000313" key="2">
    <source>
        <dbReference type="Proteomes" id="UP000032142"/>
    </source>
</evidence>
<protein>
    <submittedName>
        <fullName evidence="1">Uncharacterized protein</fullName>
    </submittedName>
</protein>
<proteinExistence type="predicted"/>
<evidence type="ECO:0000313" key="1">
    <source>
        <dbReference type="EMBL" id="KHG05965.1"/>
    </source>
</evidence>
<dbReference type="AlphaFoldDB" id="A0A0B0MYX3"/>
<organism evidence="1 2">
    <name type="scientific">Gossypium arboreum</name>
    <name type="common">Tree cotton</name>
    <name type="synonym">Gossypium nanking</name>
    <dbReference type="NCBI Taxonomy" id="29729"/>
    <lineage>
        <taxon>Eukaryota</taxon>
        <taxon>Viridiplantae</taxon>
        <taxon>Streptophyta</taxon>
        <taxon>Embryophyta</taxon>
        <taxon>Tracheophyta</taxon>
        <taxon>Spermatophyta</taxon>
        <taxon>Magnoliopsida</taxon>
        <taxon>eudicotyledons</taxon>
        <taxon>Gunneridae</taxon>
        <taxon>Pentapetalae</taxon>
        <taxon>rosids</taxon>
        <taxon>malvids</taxon>
        <taxon>Malvales</taxon>
        <taxon>Malvaceae</taxon>
        <taxon>Malvoideae</taxon>
        <taxon>Gossypium</taxon>
    </lineage>
</organism>
<keyword evidence="2" id="KW-1185">Reference proteome</keyword>
<reference evidence="2" key="1">
    <citation type="submission" date="2014-09" db="EMBL/GenBank/DDBJ databases">
        <authorList>
            <person name="Mudge J."/>
            <person name="Ramaraj T."/>
            <person name="Lindquist I.E."/>
            <person name="Bharti A.K."/>
            <person name="Sundararajan A."/>
            <person name="Cameron C.T."/>
            <person name="Woodward J.E."/>
            <person name="May G.D."/>
            <person name="Brubaker C."/>
            <person name="Broadhvest J."/>
            <person name="Wilkins T.A."/>
        </authorList>
    </citation>
    <scope>NUCLEOTIDE SEQUENCE</scope>
    <source>
        <strain evidence="2">cv. AKA8401</strain>
    </source>
</reference>
<comment type="caution">
    <text evidence="1">The sequence shown here is derived from an EMBL/GenBank/DDBJ whole genome shotgun (WGS) entry which is preliminary data.</text>
</comment>
<accession>A0A0B0MYX3</accession>
<gene>
    <name evidence="1" type="ORF">F383_31827</name>
</gene>
<sequence length="24" mass="2648">MSLGRSYSRIQGCVPSRVAKHTDV</sequence>
<dbReference type="Proteomes" id="UP000032142">
    <property type="component" value="Unassembled WGS sequence"/>
</dbReference>
<name>A0A0B0MYX3_GOSAR</name>
<dbReference type="EMBL" id="JRRC01440939">
    <property type="protein sequence ID" value="KHG05965.1"/>
    <property type="molecule type" value="Genomic_DNA"/>
</dbReference>